<name>A0ABV3S7D3_9GAMM</name>
<dbReference type="RefSeq" id="WP_367966363.1">
    <property type="nucleotide sequence ID" value="NZ_JBAKFJ010000001.1"/>
</dbReference>
<organism evidence="2 3">
    <name type="scientific">Spiribacter onubensis</name>
    <dbReference type="NCBI Taxonomy" id="3122420"/>
    <lineage>
        <taxon>Bacteria</taxon>
        <taxon>Pseudomonadati</taxon>
        <taxon>Pseudomonadota</taxon>
        <taxon>Gammaproteobacteria</taxon>
        <taxon>Chromatiales</taxon>
        <taxon>Ectothiorhodospiraceae</taxon>
        <taxon>Spiribacter</taxon>
    </lineage>
</organism>
<feature type="region of interest" description="Disordered" evidence="1">
    <location>
        <begin position="1"/>
        <end position="42"/>
    </location>
</feature>
<accession>A0ABV3S7D3</accession>
<dbReference type="EMBL" id="JBAKFJ010000001">
    <property type="protein sequence ID" value="MEX0385880.1"/>
    <property type="molecule type" value="Genomic_DNA"/>
</dbReference>
<keyword evidence="3" id="KW-1185">Reference proteome</keyword>
<sequence>MEGIIESVMVDEVGARPQKAPPQGGRQQPPPQSAPDDTVNMNPEMAGEQVNALINSMLGELYGAQLEKAANVLDKMQGRPEKGIGTIVAGLMGAAHKTLRDQGKSVPPGVLFQAGMIAAQAVGEMAERMGVINPENDDEIIEAAFMVGLGDFGKANGNEMSPQERQRYAELIDGMEEGKRIAMANAEAGNGGAKPGGVEEVSEEIIMAGGAS</sequence>
<proteinExistence type="predicted"/>
<evidence type="ECO:0000256" key="1">
    <source>
        <dbReference type="SAM" id="MobiDB-lite"/>
    </source>
</evidence>
<dbReference type="Proteomes" id="UP001556653">
    <property type="component" value="Unassembled WGS sequence"/>
</dbReference>
<protein>
    <submittedName>
        <fullName evidence="2">Uncharacterized protein</fullName>
    </submittedName>
</protein>
<evidence type="ECO:0000313" key="3">
    <source>
        <dbReference type="Proteomes" id="UP001556653"/>
    </source>
</evidence>
<reference evidence="2 3" key="1">
    <citation type="submission" date="2024-02" db="EMBL/GenBank/DDBJ databases">
        <title>New especies of Spiribacter isolated from saline water.</title>
        <authorList>
            <person name="Leon M.J."/>
            <person name="De La Haba R."/>
            <person name="Sanchez-Porro C."/>
            <person name="Ventosa A."/>
        </authorList>
    </citation>
    <scope>NUCLEOTIDE SEQUENCE [LARGE SCALE GENOMIC DNA]</scope>
    <source>
        <strain evidence="3">ag22IC4-227</strain>
    </source>
</reference>
<comment type="caution">
    <text evidence="2">The sequence shown here is derived from an EMBL/GenBank/DDBJ whole genome shotgun (WGS) entry which is preliminary data.</text>
</comment>
<feature type="compositionally biased region" description="Low complexity" evidence="1">
    <location>
        <begin position="16"/>
        <end position="27"/>
    </location>
</feature>
<gene>
    <name evidence="2" type="ORF">V6X64_02580</name>
</gene>
<evidence type="ECO:0000313" key="2">
    <source>
        <dbReference type="EMBL" id="MEX0385880.1"/>
    </source>
</evidence>